<evidence type="ECO:0000313" key="13">
    <source>
        <dbReference type="EMBL" id="KAG0257348.1"/>
    </source>
</evidence>
<keyword evidence="6" id="KW-0963">Cytoplasm</keyword>
<feature type="compositionally biased region" description="Basic and acidic residues" evidence="10">
    <location>
        <begin position="517"/>
        <end position="529"/>
    </location>
</feature>
<proteinExistence type="inferred from homology"/>
<dbReference type="AlphaFoldDB" id="A0A9P6Q1N5"/>
<feature type="compositionally biased region" description="Low complexity" evidence="10">
    <location>
        <begin position="1"/>
        <end position="12"/>
    </location>
</feature>
<dbReference type="GO" id="GO:1990817">
    <property type="term" value="F:poly(A) RNA polymerase activity"/>
    <property type="evidence" value="ECO:0007669"/>
    <property type="project" value="UniProtKB-EC"/>
</dbReference>
<reference evidence="13" key="1">
    <citation type="journal article" date="2020" name="Fungal Divers.">
        <title>Resolving the Mortierellaceae phylogeny through synthesis of multi-gene phylogenetics and phylogenomics.</title>
        <authorList>
            <person name="Vandepol N."/>
            <person name="Liber J."/>
            <person name="Desiro A."/>
            <person name="Na H."/>
            <person name="Kennedy M."/>
            <person name="Barry K."/>
            <person name="Grigoriev I.V."/>
            <person name="Miller A.N."/>
            <person name="O'Donnell K."/>
            <person name="Stajich J.E."/>
            <person name="Bonito G."/>
        </authorList>
    </citation>
    <scope>NUCLEOTIDE SEQUENCE</scope>
    <source>
        <strain evidence="13">BC1065</strain>
    </source>
</reference>
<dbReference type="PANTHER" id="PTHR12271">
    <property type="entry name" value="POLY A POLYMERASE CID PAP -RELATED"/>
    <property type="match status" value="1"/>
</dbReference>
<comment type="caution">
    <text evidence="13">The sequence shown here is derived from an EMBL/GenBank/DDBJ whole genome shotgun (WGS) entry which is preliminary data.</text>
</comment>
<evidence type="ECO:0000256" key="10">
    <source>
        <dbReference type="SAM" id="MobiDB-lite"/>
    </source>
</evidence>
<dbReference type="InterPro" id="IPR002058">
    <property type="entry name" value="PAP_assoc"/>
</dbReference>
<feature type="compositionally biased region" description="Basic and acidic residues" evidence="10">
    <location>
        <begin position="666"/>
        <end position="715"/>
    </location>
</feature>
<feature type="region of interest" description="Disordered" evidence="10">
    <location>
        <begin position="1"/>
        <end position="53"/>
    </location>
</feature>
<evidence type="ECO:0000313" key="14">
    <source>
        <dbReference type="Proteomes" id="UP000807716"/>
    </source>
</evidence>
<sequence length="1167" mass="130867">MSAQLLQQPQPQRLFQNDPGYGHGRQDFDTQLRRDHLSQQQQQQQLQQQQQQQLQQQQEYDALAFPKGYEHSPAVQHTNQQEWYGALQREQQHQHQQHQQPEEHLRHTDQQLASAMEQRLKLTLDDQPVPDTNGPQQPLGATDPNRHLFQQHLSLPTNGLYGLPGFPGVQLPPGFAASSSSLGRLPGGDSGAAEFPGYDHRRTPPLHLEPNFNIQGHAPMFGHAKASLGAPPGLGSSGGPFMSLDAGSGSVSQQLDAYQERLHTQLQIQQQLLQQQHHLHQLYLFQQQQQQQQHLGLHPALMDQHQLPPFFMMPPPGQGGSETGGHPQQLAHPPGFLQGGAPHLMPTRDIGASSMPLSLSVSAPLEQQEQTQQIQRHLSDLLFESYNKDGSLQGEPSQTAMMVAQAEIMGTLPKTQLSLEEIEAAQFLAHKAQHHHQQKPRKSLSDLVLPPEAPLTDSVSMGSTSSRNDGVTESRGGGSADHAPPPAVSNVSTLMNSGERGRTGAMTGTSSVAAAGGDHHRYSHLPDQHRHGHQQQQNDRRKGSFTHDTPFSIKDTNLFNVPKYDPYRPSQGIFETITMEMKNLCEELLPNPAEETRKLGLLDRLQELANEVFGEADILPFGSSGNGLALANADMDLCVFLPEQSKKRTVRKRRHNREKANFPNLDQKDGIEGEEEKKDGEGEEEKEKKTREKKAEENDTRNEQEETKEGQQQDEVKEEEVEEEEEVSAAEFVERMGDRLEEDTDFRDVLQLRKARVPIVKLVHSPTGIACDIGYENHLALWNTRLLRAYSRIDGRLRELVSIIKYWAKQRKLNNPYVGTLSSYAYVLLVIHVLQVRGVLPNLQRITVDNSGRIPFWDCQGFNRYFFEDVSELDNHWRPTEESRRQSVGELLYEFFRYFVNEFRYATQVVSIRKGGLLTKDEKEWSKEFLQAENRPHTGVRSRYLFCIEDPFEVDHNVARTVDRYTLFTIRGEFMRATKVLSRGGDNIIGRLCQEKEDPPPLEGDSNGGGASREETATAERDGDGGEQEGGHRPRRRPSEDGSTLVATKPPPHSHSTPSRPSSLFPEGDEPIRTNGGGGSGSGSGSNTTHGGSVHAGRDSHYGGNKRTSTTPRDGHHHYHNRLSHHQQPRQQQQQQQGFSQSQRDPYKRASLAGGSHGANSRDRPRQ</sequence>
<feature type="region of interest" description="Disordered" evidence="10">
    <location>
        <begin position="430"/>
        <end position="552"/>
    </location>
</feature>
<dbReference type="GO" id="GO:0046872">
    <property type="term" value="F:metal ion binding"/>
    <property type="evidence" value="ECO:0007669"/>
    <property type="project" value="UniProtKB-KW"/>
</dbReference>
<feature type="compositionally biased region" description="Basic and acidic residues" evidence="10">
    <location>
        <begin position="1012"/>
        <end position="1040"/>
    </location>
</feature>
<comment type="similarity">
    <text evidence="4">Belongs to the DNA polymerase type-B-like family.</text>
</comment>
<dbReference type="PANTHER" id="PTHR12271:SF40">
    <property type="entry name" value="POLY(A) RNA POLYMERASE GLD2"/>
    <property type="match status" value="1"/>
</dbReference>
<feature type="region of interest" description="Disordered" evidence="10">
    <location>
        <begin position="315"/>
        <end position="352"/>
    </location>
</feature>
<feature type="compositionally biased region" description="Basic residues" evidence="10">
    <location>
        <begin position="431"/>
        <end position="442"/>
    </location>
</feature>
<keyword evidence="9" id="KW-0460">Magnesium</keyword>
<comment type="cofactor">
    <cofactor evidence="2">
        <name>Mg(2+)</name>
        <dbReference type="ChEBI" id="CHEBI:18420"/>
    </cofactor>
</comment>
<feature type="compositionally biased region" description="Basic residues" evidence="10">
    <location>
        <begin position="1115"/>
        <end position="1128"/>
    </location>
</feature>
<evidence type="ECO:0000259" key="12">
    <source>
        <dbReference type="Pfam" id="PF22600"/>
    </source>
</evidence>
<dbReference type="SUPFAM" id="SSF81631">
    <property type="entry name" value="PAP/OAS1 substrate-binding domain"/>
    <property type="match status" value="1"/>
</dbReference>
<evidence type="ECO:0000256" key="8">
    <source>
        <dbReference type="ARBA" id="ARBA00022723"/>
    </source>
</evidence>
<protein>
    <recommendedName>
        <fullName evidence="5">polynucleotide adenylyltransferase</fullName>
        <ecNumber evidence="5">2.7.7.19</ecNumber>
    </recommendedName>
</protein>
<evidence type="ECO:0000256" key="2">
    <source>
        <dbReference type="ARBA" id="ARBA00001946"/>
    </source>
</evidence>
<evidence type="ECO:0000259" key="11">
    <source>
        <dbReference type="Pfam" id="PF03828"/>
    </source>
</evidence>
<dbReference type="EC" id="2.7.7.19" evidence="5"/>
<name>A0A9P6Q1N5_9FUNG</name>
<feature type="compositionally biased region" description="Polar residues" evidence="10">
    <location>
        <begin position="457"/>
        <end position="471"/>
    </location>
</feature>
<feature type="compositionally biased region" description="Gly residues" evidence="10">
    <location>
        <begin position="1075"/>
        <end position="1084"/>
    </location>
</feature>
<dbReference type="Proteomes" id="UP000807716">
    <property type="component" value="Unassembled WGS sequence"/>
</dbReference>
<feature type="compositionally biased region" description="Low complexity" evidence="10">
    <location>
        <begin position="1054"/>
        <end position="1063"/>
    </location>
</feature>
<dbReference type="Pfam" id="PF03828">
    <property type="entry name" value="PAP_assoc"/>
    <property type="match status" value="1"/>
</dbReference>
<feature type="region of interest" description="Disordered" evidence="10">
    <location>
        <begin position="649"/>
        <end position="729"/>
    </location>
</feature>
<evidence type="ECO:0000256" key="6">
    <source>
        <dbReference type="ARBA" id="ARBA00022490"/>
    </source>
</evidence>
<evidence type="ECO:0000256" key="3">
    <source>
        <dbReference type="ARBA" id="ARBA00004496"/>
    </source>
</evidence>
<dbReference type="CDD" id="cd05402">
    <property type="entry name" value="NT_PAP_TUTase"/>
    <property type="match status" value="1"/>
</dbReference>
<dbReference type="InterPro" id="IPR054708">
    <property type="entry name" value="MTPAP-like_central"/>
</dbReference>
<dbReference type="SUPFAM" id="SSF81301">
    <property type="entry name" value="Nucleotidyltransferase"/>
    <property type="match status" value="1"/>
</dbReference>
<dbReference type="Gene3D" id="1.10.1410.10">
    <property type="match status" value="1"/>
</dbReference>
<dbReference type="Gene3D" id="3.30.460.10">
    <property type="entry name" value="Beta Polymerase, domain 2"/>
    <property type="match status" value="2"/>
</dbReference>
<feature type="compositionally biased region" description="Basic and acidic residues" evidence="10">
    <location>
        <begin position="24"/>
        <end position="37"/>
    </location>
</feature>
<evidence type="ECO:0000256" key="9">
    <source>
        <dbReference type="ARBA" id="ARBA00022842"/>
    </source>
</evidence>
<keyword evidence="8" id="KW-0479">Metal-binding</keyword>
<organism evidence="13 14">
    <name type="scientific">Actinomortierella ambigua</name>
    <dbReference type="NCBI Taxonomy" id="1343610"/>
    <lineage>
        <taxon>Eukaryota</taxon>
        <taxon>Fungi</taxon>
        <taxon>Fungi incertae sedis</taxon>
        <taxon>Mucoromycota</taxon>
        <taxon>Mortierellomycotina</taxon>
        <taxon>Mortierellomycetes</taxon>
        <taxon>Mortierellales</taxon>
        <taxon>Mortierellaceae</taxon>
        <taxon>Actinomortierella</taxon>
    </lineage>
</organism>
<evidence type="ECO:0000256" key="5">
    <source>
        <dbReference type="ARBA" id="ARBA00012388"/>
    </source>
</evidence>
<dbReference type="Pfam" id="PF22600">
    <property type="entry name" value="MTPAP-like_central"/>
    <property type="match status" value="1"/>
</dbReference>
<keyword evidence="14" id="KW-1185">Reference proteome</keyword>
<evidence type="ECO:0000256" key="7">
    <source>
        <dbReference type="ARBA" id="ARBA00022679"/>
    </source>
</evidence>
<accession>A0A9P6Q1N5</accession>
<feature type="domain" description="PAP-associated" evidence="11">
    <location>
        <begin position="887"/>
        <end position="956"/>
    </location>
</feature>
<feature type="compositionally biased region" description="Basic and acidic residues" evidence="10">
    <location>
        <begin position="100"/>
        <end position="109"/>
    </location>
</feature>
<feature type="compositionally biased region" description="Low complexity" evidence="10">
    <location>
        <begin position="1129"/>
        <end position="1144"/>
    </location>
</feature>
<evidence type="ECO:0000256" key="4">
    <source>
        <dbReference type="ARBA" id="ARBA00008593"/>
    </source>
</evidence>
<comment type="cofactor">
    <cofactor evidence="1">
        <name>Mn(2+)</name>
        <dbReference type="ChEBI" id="CHEBI:29035"/>
    </cofactor>
</comment>
<dbReference type="InterPro" id="IPR043519">
    <property type="entry name" value="NT_sf"/>
</dbReference>
<comment type="subcellular location">
    <subcellularLocation>
        <location evidence="3">Cytoplasm</location>
    </subcellularLocation>
</comment>
<feature type="region of interest" description="Disordered" evidence="10">
    <location>
        <begin position="88"/>
        <end position="111"/>
    </location>
</feature>
<dbReference type="OrthoDB" id="407432at2759"/>
<dbReference type="EMBL" id="JAAAJB010000366">
    <property type="protein sequence ID" value="KAG0257348.1"/>
    <property type="molecule type" value="Genomic_DNA"/>
</dbReference>
<keyword evidence="7" id="KW-0808">Transferase</keyword>
<feature type="domain" description="Poly(A) RNA polymerase mitochondrial-like central palm" evidence="12">
    <location>
        <begin position="577"/>
        <end position="792"/>
    </location>
</feature>
<feature type="compositionally biased region" description="Acidic residues" evidence="10">
    <location>
        <begin position="716"/>
        <end position="728"/>
    </location>
</feature>
<gene>
    <name evidence="13" type="ORF">DFQ27_005180</name>
</gene>
<evidence type="ECO:0000256" key="1">
    <source>
        <dbReference type="ARBA" id="ARBA00001936"/>
    </source>
</evidence>
<feature type="compositionally biased region" description="Low complexity" evidence="10">
    <location>
        <begin position="39"/>
        <end position="53"/>
    </location>
</feature>
<dbReference type="GO" id="GO:0005737">
    <property type="term" value="C:cytoplasm"/>
    <property type="evidence" value="ECO:0007669"/>
    <property type="project" value="UniProtKB-SubCell"/>
</dbReference>
<dbReference type="GO" id="GO:0010605">
    <property type="term" value="P:negative regulation of macromolecule metabolic process"/>
    <property type="evidence" value="ECO:0007669"/>
    <property type="project" value="UniProtKB-ARBA"/>
</dbReference>
<dbReference type="GO" id="GO:0031123">
    <property type="term" value="P:RNA 3'-end processing"/>
    <property type="evidence" value="ECO:0007669"/>
    <property type="project" value="TreeGrafter"/>
</dbReference>
<feature type="region of interest" description="Disordered" evidence="10">
    <location>
        <begin position="991"/>
        <end position="1167"/>
    </location>
</feature>